<comment type="subunit">
    <text evidence="6">Part of the 50S ribosomal subunit. Contacts protein L29, and trigger factor when it is bound to the ribosome.</text>
</comment>
<dbReference type="HAMAP" id="MF_01369_B">
    <property type="entry name" value="Ribosomal_uL23_B"/>
    <property type="match status" value="1"/>
</dbReference>
<dbReference type="GO" id="GO:0019843">
    <property type="term" value="F:rRNA binding"/>
    <property type="evidence" value="ECO:0007669"/>
    <property type="project" value="UniProtKB-UniRule"/>
</dbReference>
<protein>
    <recommendedName>
        <fullName evidence="6">Large ribosomal subunit protein uL23</fullName>
    </recommendedName>
</protein>
<dbReference type="GO" id="GO:0003735">
    <property type="term" value="F:structural constituent of ribosome"/>
    <property type="evidence" value="ECO:0007669"/>
    <property type="project" value="InterPro"/>
</dbReference>
<gene>
    <name evidence="6" type="primary">rplW</name>
    <name evidence="7" type="ORF">sS8_2715</name>
</gene>
<name>A0A250KSW7_9GAMM</name>
<comment type="similarity">
    <text evidence="1 6">Belongs to the universal ribosomal protein uL23 family.</text>
</comment>
<dbReference type="EMBL" id="AP017928">
    <property type="protein sequence ID" value="BBA34662.1"/>
    <property type="molecule type" value="Genomic_DNA"/>
</dbReference>
<dbReference type="PANTHER" id="PTHR11620">
    <property type="entry name" value="60S RIBOSOMAL PROTEIN L23A"/>
    <property type="match status" value="1"/>
</dbReference>
<dbReference type="NCBIfam" id="NF004359">
    <property type="entry name" value="PRK05738.1-3"/>
    <property type="match status" value="1"/>
</dbReference>
<evidence type="ECO:0000256" key="6">
    <source>
        <dbReference type="HAMAP-Rule" id="MF_01369"/>
    </source>
</evidence>
<dbReference type="InterPro" id="IPR012678">
    <property type="entry name" value="Ribosomal_uL23/eL15/eS24_sf"/>
</dbReference>
<dbReference type="Gene3D" id="3.30.70.330">
    <property type="match status" value="1"/>
</dbReference>
<organism evidence="7 8">
    <name type="scientific">Methylocaldum marinum</name>
    <dbReference type="NCBI Taxonomy" id="1432792"/>
    <lineage>
        <taxon>Bacteria</taxon>
        <taxon>Pseudomonadati</taxon>
        <taxon>Pseudomonadota</taxon>
        <taxon>Gammaproteobacteria</taxon>
        <taxon>Methylococcales</taxon>
        <taxon>Methylococcaceae</taxon>
        <taxon>Methylocaldum</taxon>
    </lineage>
</organism>
<keyword evidence="2 6" id="KW-0699">rRNA-binding</keyword>
<dbReference type="RefSeq" id="WP_119630034.1">
    <property type="nucleotide sequence ID" value="NZ_AP017928.1"/>
</dbReference>
<keyword evidence="3 6" id="KW-0694">RNA-binding</keyword>
<dbReference type="OrthoDB" id="9793353at2"/>
<dbReference type="GO" id="GO:0006412">
    <property type="term" value="P:translation"/>
    <property type="evidence" value="ECO:0007669"/>
    <property type="project" value="UniProtKB-UniRule"/>
</dbReference>
<evidence type="ECO:0000313" key="7">
    <source>
        <dbReference type="EMBL" id="BBA34662.1"/>
    </source>
</evidence>
<evidence type="ECO:0000256" key="1">
    <source>
        <dbReference type="ARBA" id="ARBA00006700"/>
    </source>
</evidence>
<keyword evidence="5 6" id="KW-0687">Ribonucleoprotein</keyword>
<keyword evidence="8" id="KW-1185">Reference proteome</keyword>
<dbReference type="FunFam" id="3.30.70.330:FF:000001">
    <property type="entry name" value="50S ribosomal protein L23"/>
    <property type="match status" value="1"/>
</dbReference>
<dbReference type="GO" id="GO:1990904">
    <property type="term" value="C:ribonucleoprotein complex"/>
    <property type="evidence" value="ECO:0007669"/>
    <property type="project" value="UniProtKB-KW"/>
</dbReference>
<reference evidence="7 8" key="1">
    <citation type="submission" date="2016-12" db="EMBL/GenBank/DDBJ databases">
        <title>Genome sequencing of Methylocaldum marinum.</title>
        <authorList>
            <person name="Takeuchi M."/>
            <person name="Kamagata Y."/>
            <person name="Hiraoka S."/>
            <person name="Oshima K."/>
            <person name="Hattori M."/>
            <person name="Iwasaki W."/>
        </authorList>
    </citation>
    <scope>NUCLEOTIDE SEQUENCE [LARGE SCALE GENOMIC DNA]</scope>
    <source>
        <strain evidence="7 8">S8</strain>
    </source>
</reference>
<dbReference type="Proteomes" id="UP000266313">
    <property type="component" value="Chromosome"/>
</dbReference>
<dbReference type="KEGG" id="mmai:sS8_2715"/>
<evidence type="ECO:0000256" key="4">
    <source>
        <dbReference type="ARBA" id="ARBA00022980"/>
    </source>
</evidence>
<comment type="function">
    <text evidence="6">One of the early assembly proteins it binds 23S rRNA. One of the proteins that surrounds the polypeptide exit tunnel on the outside of the ribosome. Forms the main docking site for trigger factor binding to the ribosome.</text>
</comment>
<dbReference type="NCBIfam" id="NF004363">
    <property type="entry name" value="PRK05738.2-4"/>
    <property type="match status" value="1"/>
</dbReference>
<evidence type="ECO:0000256" key="5">
    <source>
        <dbReference type="ARBA" id="ARBA00023274"/>
    </source>
</evidence>
<dbReference type="Pfam" id="PF00276">
    <property type="entry name" value="Ribosomal_L23"/>
    <property type="match status" value="1"/>
</dbReference>
<dbReference type="InterPro" id="IPR013025">
    <property type="entry name" value="Ribosomal_uL23-like"/>
</dbReference>
<evidence type="ECO:0000256" key="2">
    <source>
        <dbReference type="ARBA" id="ARBA00022730"/>
    </source>
</evidence>
<dbReference type="SUPFAM" id="SSF54189">
    <property type="entry name" value="Ribosomal proteins S24e, L23 and L15e"/>
    <property type="match status" value="1"/>
</dbReference>
<evidence type="ECO:0000256" key="3">
    <source>
        <dbReference type="ARBA" id="ARBA00022884"/>
    </source>
</evidence>
<dbReference type="GO" id="GO:0005840">
    <property type="term" value="C:ribosome"/>
    <property type="evidence" value="ECO:0007669"/>
    <property type="project" value="UniProtKB-KW"/>
</dbReference>
<accession>A0A250KSW7</accession>
<dbReference type="AlphaFoldDB" id="A0A250KSW7"/>
<sequence>MRQLELMSLIEAPVISEKSTSAAEKASQIVFRVKRNASKPQIKEAIELMFKVEVASVHVLNVGGKVKRSGRFTGKRADWKKAYVKLKPGFDIDLSAA</sequence>
<dbReference type="InterPro" id="IPR012677">
    <property type="entry name" value="Nucleotide-bd_a/b_plait_sf"/>
</dbReference>
<keyword evidence="4 6" id="KW-0689">Ribosomal protein</keyword>
<proteinExistence type="inferred from homology"/>
<evidence type="ECO:0000313" key="8">
    <source>
        <dbReference type="Proteomes" id="UP000266313"/>
    </source>
</evidence>